<name>A0A6A5V4Q5_9PLEO</name>
<dbReference type="PANTHER" id="PTHR24148:SF64">
    <property type="entry name" value="HETEROKARYON INCOMPATIBILITY DOMAIN-CONTAINING PROTEIN"/>
    <property type="match status" value="1"/>
</dbReference>
<dbReference type="AlphaFoldDB" id="A0A6A5V4Q5"/>
<accession>A0A6A5V4Q5</accession>
<feature type="region of interest" description="Disordered" evidence="1">
    <location>
        <begin position="395"/>
        <end position="425"/>
    </location>
</feature>
<evidence type="ECO:0000313" key="3">
    <source>
        <dbReference type="Proteomes" id="UP000800036"/>
    </source>
</evidence>
<feature type="compositionally biased region" description="Basic and acidic residues" evidence="1">
    <location>
        <begin position="415"/>
        <end position="425"/>
    </location>
</feature>
<feature type="compositionally biased region" description="Basic and acidic residues" evidence="1">
    <location>
        <begin position="397"/>
        <end position="408"/>
    </location>
</feature>
<dbReference type="PANTHER" id="PTHR24148">
    <property type="entry name" value="ANKYRIN REPEAT DOMAIN-CONTAINING PROTEIN 39 HOMOLOG-RELATED"/>
    <property type="match status" value="1"/>
</dbReference>
<keyword evidence="3" id="KW-1185">Reference proteome</keyword>
<dbReference type="OrthoDB" id="4850726at2759"/>
<evidence type="ECO:0008006" key="4">
    <source>
        <dbReference type="Google" id="ProtNLM"/>
    </source>
</evidence>
<protein>
    <recommendedName>
        <fullName evidence="4">Heterokaryon incompatibility domain-containing protein</fullName>
    </recommendedName>
</protein>
<proteinExistence type="predicted"/>
<evidence type="ECO:0000313" key="2">
    <source>
        <dbReference type="EMBL" id="KAF1972105.1"/>
    </source>
</evidence>
<organism evidence="2 3">
    <name type="scientific">Bimuria novae-zelandiae CBS 107.79</name>
    <dbReference type="NCBI Taxonomy" id="1447943"/>
    <lineage>
        <taxon>Eukaryota</taxon>
        <taxon>Fungi</taxon>
        <taxon>Dikarya</taxon>
        <taxon>Ascomycota</taxon>
        <taxon>Pezizomycotina</taxon>
        <taxon>Dothideomycetes</taxon>
        <taxon>Pleosporomycetidae</taxon>
        <taxon>Pleosporales</taxon>
        <taxon>Massarineae</taxon>
        <taxon>Didymosphaeriaceae</taxon>
        <taxon>Bimuria</taxon>
    </lineage>
</organism>
<dbReference type="EMBL" id="ML976689">
    <property type="protein sequence ID" value="KAF1972105.1"/>
    <property type="molecule type" value="Genomic_DNA"/>
</dbReference>
<dbReference type="Proteomes" id="UP000800036">
    <property type="component" value="Unassembled WGS sequence"/>
</dbReference>
<reference evidence="2" key="1">
    <citation type="journal article" date="2020" name="Stud. Mycol.">
        <title>101 Dothideomycetes genomes: a test case for predicting lifestyles and emergence of pathogens.</title>
        <authorList>
            <person name="Haridas S."/>
            <person name="Albert R."/>
            <person name="Binder M."/>
            <person name="Bloem J."/>
            <person name="Labutti K."/>
            <person name="Salamov A."/>
            <person name="Andreopoulos B."/>
            <person name="Baker S."/>
            <person name="Barry K."/>
            <person name="Bills G."/>
            <person name="Bluhm B."/>
            <person name="Cannon C."/>
            <person name="Castanera R."/>
            <person name="Culley D."/>
            <person name="Daum C."/>
            <person name="Ezra D."/>
            <person name="Gonzalez J."/>
            <person name="Henrissat B."/>
            <person name="Kuo A."/>
            <person name="Liang C."/>
            <person name="Lipzen A."/>
            <person name="Lutzoni F."/>
            <person name="Magnuson J."/>
            <person name="Mondo S."/>
            <person name="Nolan M."/>
            <person name="Ohm R."/>
            <person name="Pangilinan J."/>
            <person name="Park H.-J."/>
            <person name="Ramirez L."/>
            <person name="Alfaro M."/>
            <person name="Sun H."/>
            <person name="Tritt A."/>
            <person name="Yoshinaga Y."/>
            <person name="Zwiers L.-H."/>
            <person name="Turgeon B."/>
            <person name="Goodwin S."/>
            <person name="Spatafora J."/>
            <person name="Crous P."/>
            <person name="Grigoriev I."/>
        </authorList>
    </citation>
    <scope>NUCLEOTIDE SEQUENCE</scope>
    <source>
        <strain evidence="2">CBS 107.79</strain>
    </source>
</reference>
<sequence>MEFLEYSFMLWEPHMRCLYALWQRPWFGRVWIRQEVLLNDSVVLFCGKRGILWPEFIAAHYYVNQQVPQILPSPNDMERGANIAREHRIVTNLSILRSYNLPAALRNASHCDCLDPRDKTYGSFGIFTASSRRTIINGITVDYTKSVLEVYRDSALYVVQQSKRSTVLDTALRLPYRAFSFAQEILHAVWTGPDTDRVRLSAVLGPKIQQGHTPQFNIHLHQERRIGLATSLQWASPKLMEVGDVGPFETIVDTFTNGENSRHVDMLQYKAVDYDAAKECVVALIESQGQTPILPEWQRFEGAASWSCKDHRIIVTENWLLGVAPRSSVDGDVVATLPGCDSPIVLRQQEDGAFTVIGECYVHGLSFEESLLGLLEDNLRLHWCYGVSRPKTGLGQVEDRGRERRDSVLNHGQRRQREQNVRKAP</sequence>
<gene>
    <name evidence="2" type="ORF">BU23DRAFT_569332</name>
</gene>
<evidence type="ECO:0000256" key="1">
    <source>
        <dbReference type="SAM" id="MobiDB-lite"/>
    </source>
</evidence>
<dbReference type="Pfam" id="PF26639">
    <property type="entry name" value="Het-6_barrel"/>
    <property type="match status" value="1"/>
</dbReference>
<dbReference type="InterPro" id="IPR052895">
    <property type="entry name" value="HetReg/Transcr_Mod"/>
</dbReference>